<dbReference type="InterPro" id="IPR007922">
    <property type="entry name" value="DciA-like"/>
</dbReference>
<proteinExistence type="predicted"/>
<accession>A0A1F2UJ21</accession>
<sequence>MKRFSDVMREFNNARNFKEKLEEVRAVEAWNQVVTDDIAKNTSPKYIRNGVLHIKAKSPAWAQELSGFTPKLKELLNDYLAAPVVQEIKFSCETFVKAVGGSDAAARPELDDILIGEQEVEEAAETTSSIGDDDLRERLASLIIQSKKLNRWRDTEGWTVCERCGRQIPAAEKGCRGCSSK</sequence>
<evidence type="ECO:0000313" key="1">
    <source>
        <dbReference type="EMBL" id="OFW33000.1"/>
    </source>
</evidence>
<dbReference type="Pfam" id="PF05258">
    <property type="entry name" value="DciA"/>
    <property type="match status" value="1"/>
</dbReference>
<gene>
    <name evidence="1" type="ORF">A2074_03245</name>
</gene>
<organism evidence="1 2">
    <name type="scientific">Candidatus Aquicultor primus</name>
    <dbReference type="NCBI Taxonomy" id="1797195"/>
    <lineage>
        <taxon>Bacteria</taxon>
        <taxon>Bacillati</taxon>
        <taxon>Actinomycetota</taxon>
        <taxon>Candidatus Aquicultoria</taxon>
        <taxon>Candidatus Aquicultorales</taxon>
        <taxon>Candidatus Aquicultoraceae</taxon>
        <taxon>Candidatus Aquicultor</taxon>
    </lineage>
</organism>
<evidence type="ECO:0000313" key="2">
    <source>
        <dbReference type="Proteomes" id="UP000178086"/>
    </source>
</evidence>
<dbReference type="PANTHER" id="PTHR36456">
    <property type="entry name" value="UPF0232 PROTEIN SCO3875"/>
    <property type="match status" value="1"/>
</dbReference>
<dbReference type="PANTHER" id="PTHR36456:SF1">
    <property type="entry name" value="UPF0232 PROTEIN SCO3875"/>
    <property type="match status" value="1"/>
</dbReference>
<protein>
    <recommendedName>
        <fullName evidence="3">DUF721 domain-containing protein</fullName>
    </recommendedName>
</protein>
<reference evidence="1 2" key="1">
    <citation type="journal article" date="2016" name="Nat. Commun.">
        <title>Thousands of microbial genomes shed light on interconnected biogeochemical processes in an aquifer system.</title>
        <authorList>
            <person name="Anantharaman K."/>
            <person name="Brown C.T."/>
            <person name="Hug L.A."/>
            <person name="Sharon I."/>
            <person name="Castelle C.J."/>
            <person name="Probst A.J."/>
            <person name="Thomas B.C."/>
            <person name="Singh A."/>
            <person name="Wilkins M.J."/>
            <person name="Karaoz U."/>
            <person name="Brodie E.L."/>
            <person name="Williams K.H."/>
            <person name="Hubbard S.S."/>
            <person name="Banfield J.F."/>
        </authorList>
    </citation>
    <scope>NUCLEOTIDE SEQUENCE [LARGE SCALE GENOMIC DNA]</scope>
</reference>
<evidence type="ECO:0008006" key="3">
    <source>
        <dbReference type="Google" id="ProtNLM"/>
    </source>
</evidence>
<dbReference type="AlphaFoldDB" id="A0A1F2UJ21"/>
<dbReference type="EMBL" id="MELI01000079">
    <property type="protein sequence ID" value="OFW33000.1"/>
    <property type="molecule type" value="Genomic_DNA"/>
</dbReference>
<dbReference type="Proteomes" id="UP000178086">
    <property type="component" value="Unassembled WGS sequence"/>
</dbReference>
<name>A0A1F2UJ21_9ACTN</name>
<comment type="caution">
    <text evidence="1">The sequence shown here is derived from an EMBL/GenBank/DDBJ whole genome shotgun (WGS) entry which is preliminary data.</text>
</comment>